<dbReference type="PANTHER" id="PTHR43317:SF1">
    <property type="entry name" value="THERMOSPERMINE SYNTHASE ACAULIS5"/>
    <property type="match status" value="1"/>
</dbReference>
<reference evidence="2 3" key="1">
    <citation type="journal article" date="2018" name="Int. J. Syst. Evol. Microbiol.">
        <title>Epidermidibacterium keratini gen. nov., sp. nov., a member of the family Sporichthyaceae, isolated from keratin epidermis.</title>
        <authorList>
            <person name="Lee D.G."/>
            <person name="Trujillo M.E."/>
            <person name="Kang S."/>
            <person name="Nam J.J."/>
            <person name="Kim Y.J."/>
        </authorList>
    </citation>
    <scope>NUCLEOTIDE SEQUENCE [LARGE SCALE GENOMIC DNA]</scope>
    <source>
        <strain evidence="2 3">EPI-7</strain>
    </source>
</reference>
<accession>A0A7L4YRR9</accession>
<keyword evidence="3" id="KW-1185">Reference proteome</keyword>
<organism evidence="2 3">
    <name type="scientific">Epidermidibacterium keratini</name>
    <dbReference type="NCBI Taxonomy" id="1891644"/>
    <lineage>
        <taxon>Bacteria</taxon>
        <taxon>Bacillati</taxon>
        <taxon>Actinomycetota</taxon>
        <taxon>Actinomycetes</taxon>
        <taxon>Sporichthyales</taxon>
        <taxon>Sporichthyaceae</taxon>
        <taxon>Epidermidibacterium</taxon>
    </lineage>
</organism>
<dbReference type="InParanoid" id="A0A7L4YRR9"/>
<evidence type="ECO:0000313" key="2">
    <source>
        <dbReference type="EMBL" id="QHC01941.1"/>
    </source>
</evidence>
<evidence type="ECO:0000256" key="1">
    <source>
        <dbReference type="ARBA" id="ARBA00023115"/>
    </source>
</evidence>
<dbReference type="PANTHER" id="PTHR43317">
    <property type="entry name" value="THERMOSPERMINE SYNTHASE ACAULIS5"/>
    <property type="match status" value="1"/>
</dbReference>
<dbReference type="CDD" id="cd02440">
    <property type="entry name" value="AdoMet_MTases"/>
    <property type="match status" value="1"/>
</dbReference>
<dbReference type="KEGG" id="eke:EK0264_17780"/>
<protein>
    <submittedName>
        <fullName evidence="2">Spermidine synthase-like protein</fullName>
    </submittedName>
</protein>
<dbReference type="EMBL" id="CP047156">
    <property type="protein sequence ID" value="QHC01941.1"/>
    <property type="molecule type" value="Genomic_DNA"/>
</dbReference>
<dbReference type="GO" id="GO:0006596">
    <property type="term" value="P:polyamine biosynthetic process"/>
    <property type="evidence" value="ECO:0007669"/>
    <property type="project" value="UniProtKB-KW"/>
</dbReference>
<dbReference type="SUPFAM" id="SSF53335">
    <property type="entry name" value="S-adenosyl-L-methionine-dependent methyltransferases"/>
    <property type="match status" value="1"/>
</dbReference>
<dbReference type="OrthoDB" id="8221452at2"/>
<dbReference type="InterPro" id="IPR029063">
    <property type="entry name" value="SAM-dependent_MTases_sf"/>
</dbReference>
<name>A0A7L4YRR9_9ACTN</name>
<dbReference type="Proteomes" id="UP000463857">
    <property type="component" value="Chromosome"/>
</dbReference>
<gene>
    <name evidence="2" type="ORF">EK0264_17780</name>
</gene>
<proteinExistence type="predicted"/>
<evidence type="ECO:0000313" key="3">
    <source>
        <dbReference type="Proteomes" id="UP000463857"/>
    </source>
</evidence>
<dbReference type="RefSeq" id="WP_159547065.1">
    <property type="nucleotide sequence ID" value="NZ_CP047156.1"/>
</dbReference>
<keyword evidence="1" id="KW-0620">Polyamine biosynthesis</keyword>
<dbReference type="Pfam" id="PF01564">
    <property type="entry name" value="Spermine_synth"/>
    <property type="match status" value="1"/>
</dbReference>
<sequence length="288" mass="31739">MAQRAGAPRQQTWLAPSAARALRFAPADPRPGRYRTDFSVVTVAMDADRSGGWMVLLDDVLASYVDLADPTHLEFEYTRWMADIIDELPAGGLRVLHLGGAACTLPVYLQTRRPDSRQVVVEYDATLIELMRQQFGIRSSRRLKIVHDDALNALRAAPTGGYDIIIRDAFNGATTPEHLHGPLFAAEVRRVLADEGIYFANIGDRPGLALTRQLLADTASAFGLDQQRARDGRLAFICEPSVLRGRRLGNAVVAASARRLPLEGWFAATRRAALPARVTHGDRLTQYL</sequence>
<dbReference type="NCBIfam" id="NF037959">
    <property type="entry name" value="MFS_SpdSyn"/>
    <property type="match status" value="1"/>
</dbReference>
<dbReference type="AlphaFoldDB" id="A0A7L4YRR9"/>
<dbReference type="Gene3D" id="3.40.50.150">
    <property type="entry name" value="Vaccinia Virus protein VP39"/>
    <property type="match status" value="1"/>
</dbReference>